<keyword evidence="2" id="KW-1185">Reference proteome</keyword>
<accession>A0A7W5JTR3</accession>
<dbReference type="EMBL" id="JACHZG010000001">
    <property type="protein sequence ID" value="MBB3326113.1"/>
    <property type="molecule type" value="Genomic_DNA"/>
</dbReference>
<name>A0A7W5JTR3_9ACTN</name>
<dbReference type="AlphaFoldDB" id="A0A7W5JTR3"/>
<sequence length="291" mass="31834">MSSTLGRAANRAKRQVIARFAPAHRLVQRGYEARLHEHHANLPAISPAMSALIEQVEATGVAVSSLDELGIPGTEQLKVVLDGLKASLAARDPDGASALKPAHQELLADAALWRWGLQPQLLDLVENYIGLPITYYGAAVYREVADGRTEGTRQWHRDIEDHKVFKILVWIDDVSPRGGALEYVPRPVSDPAVEQLKYVAGFVSDADMSSVVSPEEWVKAAGPRWTAVLADPARILHRASLAEDKDRYSVTFTWTSRHPIKTMPLAEPFTADESARLHADLSAAQLACLSA</sequence>
<reference evidence="1 2" key="1">
    <citation type="submission" date="2020-08" db="EMBL/GenBank/DDBJ databases">
        <title>Sequencing the genomes of 1000 actinobacteria strains.</title>
        <authorList>
            <person name="Klenk H.-P."/>
        </authorList>
    </citation>
    <scope>NUCLEOTIDE SEQUENCE [LARGE SCALE GENOMIC DNA]</scope>
    <source>
        <strain evidence="1 2">DSM 11053</strain>
    </source>
</reference>
<dbReference type="RefSeq" id="WP_183337116.1">
    <property type="nucleotide sequence ID" value="NZ_JACHZG010000001.1"/>
</dbReference>
<evidence type="ECO:0000313" key="1">
    <source>
        <dbReference type="EMBL" id="MBB3326113.1"/>
    </source>
</evidence>
<dbReference type="Gene3D" id="2.60.120.620">
    <property type="entry name" value="q2cbj1_9rhob like domain"/>
    <property type="match status" value="1"/>
</dbReference>
<dbReference type="Proteomes" id="UP000565572">
    <property type="component" value="Unassembled WGS sequence"/>
</dbReference>
<dbReference type="SUPFAM" id="SSF51197">
    <property type="entry name" value="Clavaminate synthase-like"/>
    <property type="match status" value="1"/>
</dbReference>
<evidence type="ECO:0000313" key="2">
    <source>
        <dbReference type="Proteomes" id="UP000565572"/>
    </source>
</evidence>
<gene>
    <name evidence="1" type="ORF">FHX39_001057</name>
</gene>
<evidence type="ECO:0008006" key="3">
    <source>
        <dbReference type="Google" id="ProtNLM"/>
    </source>
</evidence>
<comment type="caution">
    <text evidence="1">The sequence shown here is derived from an EMBL/GenBank/DDBJ whole genome shotgun (WGS) entry which is preliminary data.</text>
</comment>
<organism evidence="1 2">
    <name type="scientific">Microlunatus antarcticus</name>
    <dbReference type="NCBI Taxonomy" id="53388"/>
    <lineage>
        <taxon>Bacteria</taxon>
        <taxon>Bacillati</taxon>
        <taxon>Actinomycetota</taxon>
        <taxon>Actinomycetes</taxon>
        <taxon>Propionibacteriales</taxon>
        <taxon>Propionibacteriaceae</taxon>
        <taxon>Microlunatus</taxon>
    </lineage>
</organism>
<proteinExistence type="predicted"/>
<protein>
    <recommendedName>
        <fullName evidence="3">Phytanoyl-CoA dioxygenase (PhyH)</fullName>
    </recommendedName>
</protein>